<dbReference type="CDD" id="cd06581">
    <property type="entry name" value="TM_PBP1_LivM_like"/>
    <property type="match status" value="1"/>
</dbReference>
<feature type="transmembrane region" description="Helical" evidence="6">
    <location>
        <begin position="168"/>
        <end position="189"/>
    </location>
</feature>
<proteinExistence type="predicted"/>
<name>A0A2S4M5K1_9HYPH</name>
<dbReference type="InterPro" id="IPR043428">
    <property type="entry name" value="LivM-like"/>
</dbReference>
<evidence type="ECO:0000256" key="2">
    <source>
        <dbReference type="ARBA" id="ARBA00022475"/>
    </source>
</evidence>
<dbReference type="Proteomes" id="UP000236919">
    <property type="component" value="Unassembled WGS sequence"/>
</dbReference>
<feature type="transmembrane region" description="Helical" evidence="6">
    <location>
        <begin position="256"/>
        <end position="281"/>
    </location>
</feature>
<dbReference type="EMBL" id="PQFZ01000010">
    <property type="protein sequence ID" value="POR50006.1"/>
    <property type="molecule type" value="Genomic_DNA"/>
</dbReference>
<accession>A0A2S4M5K1</accession>
<dbReference type="GO" id="GO:0005886">
    <property type="term" value="C:plasma membrane"/>
    <property type="evidence" value="ECO:0007669"/>
    <property type="project" value="UniProtKB-SubCell"/>
</dbReference>
<dbReference type="RefSeq" id="WP_103719389.1">
    <property type="nucleotide sequence ID" value="NZ_PQFZ01000010.1"/>
</dbReference>
<evidence type="ECO:0000256" key="3">
    <source>
        <dbReference type="ARBA" id="ARBA00022692"/>
    </source>
</evidence>
<dbReference type="OrthoDB" id="9034298at2"/>
<dbReference type="Pfam" id="PF02653">
    <property type="entry name" value="BPD_transp_2"/>
    <property type="match status" value="1"/>
</dbReference>
<dbReference type="PANTHER" id="PTHR30482">
    <property type="entry name" value="HIGH-AFFINITY BRANCHED-CHAIN AMINO ACID TRANSPORT SYSTEM PERMEASE"/>
    <property type="match status" value="1"/>
</dbReference>
<evidence type="ECO:0000256" key="6">
    <source>
        <dbReference type="SAM" id="Phobius"/>
    </source>
</evidence>
<reference evidence="7 8" key="1">
    <citation type="submission" date="2018-01" db="EMBL/GenBank/DDBJ databases">
        <title>Genomic Encyclopedia of Type Strains, Phase III (KMG-III): the genomes of soil and plant-associated and newly described type strains.</title>
        <authorList>
            <person name="Whitman W."/>
        </authorList>
    </citation>
    <scope>NUCLEOTIDE SEQUENCE [LARGE SCALE GENOMIC DNA]</scope>
    <source>
        <strain evidence="7 8">1131</strain>
    </source>
</reference>
<dbReference type="GO" id="GO:0015658">
    <property type="term" value="F:branched-chain amino acid transmembrane transporter activity"/>
    <property type="evidence" value="ECO:0007669"/>
    <property type="project" value="InterPro"/>
</dbReference>
<evidence type="ECO:0000313" key="8">
    <source>
        <dbReference type="Proteomes" id="UP000236919"/>
    </source>
</evidence>
<evidence type="ECO:0000256" key="1">
    <source>
        <dbReference type="ARBA" id="ARBA00004651"/>
    </source>
</evidence>
<comment type="subcellular location">
    <subcellularLocation>
        <location evidence="1">Cell membrane</location>
        <topology evidence="1">Multi-pass membrane protein</topology>
    </subcellularLocation>
</comment>
<gene>
    <name evidence="7" type="ORF">CYD53_110124</name>
</gene>
<feature type="transmembrane region" description="Helical" evidence="6">
    <location>
        <begin position="293"/>
        <end position="315"/>
    </location>
</feature>
<evidence type="ECO:0000256" key="4">
    <source>
        <dbReference type="ARBA" id="ARBA00022989"/>
    </source>
</evidence>
<evidence type="ECO:0000256" key="5">
    <source>
        <dbReference type="ARBA" id="ARBA00023136"/>
    </source>
</evidence>
<dbReference type="PANTHER" id="PTHR30482:SF17">
    <property type="entry name" value="ABC TRANSPORTER ATP-BINDING PROTEIN"/>
    <property type="match status" value="1"/>
</dbReference>
<feature type="transmembrane region" description="Helical" evidence="6">
    <location>
        <begin position="118"/>
        <end position="136"/>
    </location>
</feature>
<comment type="caution">
    <text evidence="7">The sequence shown here is derived from an EMBL/GenBank/DDBJ whole genome shotgun (WGS) entry which is preliminary data.</text>
</comment>
<keyword evidence="5 6" id="KW-0472">Membrane</keyword>
<organism evidence="7 8">
    <name type="scientific">Bosea psychrotolerans</name>
    <dbReference type="NCBI Taxonomy" id="1871628"/>
    <lineage>
        <taxon>Bacteria</taxon>
        <taxon>Pseudomonadati</taxon>
        <taxon>Pseudomonadota</taxon>
        <taxon>Alphaproteobacteria</taxon>
        <taxon>Hyphomicrobiales</taxon>
        <taxon>Boseaceae</taxon>
        <taxon>Bosea</taxon>
    </lineage>
</organism>
<protein>
    <submittedName>
        <fullName evidence="7">Amino acid/amide ABC transporter membrane protein 2 (HAAT family)</fullName>
    </submittedName>
</protein>
<dbReference type="AlphaFoldDB" id="A0A2S4M5K1"/>
<keyword evidence="3 6" id="KW-0812">Transmembrane</keyword>
<keyword evidence="8" id="KW-1185">Reference proteome</keyword>
<feature type="transmembrane region" description="Helical" evidence="6">
    <location>
        <begin position="219"/>
        <end position="236"/>
    </location>
</feature>
<feature type="transmembrane region" description="Helical" evidence="6">
    <location>
        <begin position="91"/>
        <end position="112"/>
    </location>
</feature>
<keyword evidence="2" id="KW-1003">Cell membrane</keyword>
<evidence type="ECO:0000313" key="7">
    <source>
        <dbReference type="EMBL" id="POR50006.1"/>
    </source>
</evidence>
<sequence>MHDRLTQSMRASHLLALLFVLAALGLAAMGAATGDTFYLRLGTEALIFAGLALSVDLLLGYSGALSLGQALYFGIGAYVSALTLMKLPSFWLAMAAAFLATLIASIIGGLIANRVRGVYFALITFGLAQVMAKVVYNTRELGASDGMIGIPVIEIGFGPFSVSAGSPVGFFLIVLAVIMGLYALTAYLLDTPFGRVLTALKANEKRVPFLGYSVWRARMAAYVLAGVIAGLSGALYPMLRGFVSPELMFFATSGNAVISVVLGGVGTLIGAIYGSVLLVILKSIIGSWTEHHLIVIGLLFMLCVMFLPRGLVGVVRPAIETWLSRRRPAPVAAADPADLPAIIAETARTSR</sequence>
<dbReference type="InterPro" id="IPR001851">
    <property type="entry name" value="ABC_transp_permease"/>
</dbReference>
<feature type="transmembrane region" description="Helical" evidence="6">
    <location>
        <begin position="58"/>
        <end position="79"/>
    </location>
</feature>
<keyword evidence="4 6" id="KW-1133">Transmembrane helix</keyword>